<gene>
    <name evidence="7" type="ORF">SBAD_LOCUS1338</name>
</gene>
<feature type="region of interest" description="Disordered" evidence="5">
    <location>
        <begin position="286"/>
        <end position="310"/>
    </location>
</feature>
<dbReference type="EMBL" id="UZAM01006794">
    <property type="protein sequence ID" value="VDO94040.1"/>
    <property type="molecule type" value="Genomic_DNA"/>
</dbReference>
<dbReference type="SUPFAM" id="SSF54791">
    <property type="entry name" value="Eukaryotic type KH-domain (KH-domain type I)"/>
    <property type="match status" value="3"/>
</dbReference>
<evidence type="ECO:0000313" key="8">
    <source>
        <dbReference type="Proteomes" id="UP000270296"/>
    </source>
</evidence>
<feature type="compositionally biased region" description="Low complexity" evidence="5">
    <location>
        <begin position="9"/>
        <end position="31"/>
    </location>
</feature>
<dbReference type="InterPro" id="IPR015096">
    <property type="entry name" value="FUBP_C"/>
</dbReference>
<dbReference type="CDD" id="cd22397">
    <property type="entry name" value="KH-I_FUBP_rpt2"/>
    <property type="match status" value="1"/>
</dbReference>
<comment type="subcellular location">
    <subcellularLocation>
        <location evidence="1">Nucleus</location>
    </subcellularLocation>
</comment>
<feature type="region of interest" description="Disordered" evidence="5">
    <location>
        <begin position="1"/>
        <end position="37"/>
    </location>
</feature>
<dbReference type="GO" id="GO:0003723">
    <property type="term" value="F:RNA binding"/>
    <property type="evidence" value="ECO:0007669"/>
    <property type="project" value="UniProtKB-UniRule"/>
</dbReference>
<evidence type="ECO:0000256" key="5">
    <source>
        <dbReference type="SAM" id="MobiDB-lite"/>
    </source>
</evidence>
<dbReference type="PANTHER" id="PTHR10288">
    <property type="entry name" value="KH DOMAIN CONTAINING RNA BINDING PROTEIN"/>
    <property type="match status" value="1"/>
</dbReference>
<feature type="domain" description="K Homology" evidence="6">
    <location>
        <begin position="205"/>
        <end position="276"/>
    </location>
</feature>
<feature type="compositionally biased region" description="Low complexity" evidence="5">
    <location>
        <begin position="287"/>
        <end position="305"/>
    </location>
</feature>
<dbReference type="Pfam" id="PF00013">
    <property type="entry name" value="KH_1"/>
    <property type="match status" value="3"/>
</dbReference>
<evidence type="ECO:0000256" key="2">
    <source>
        <dbReference type="ARBA" id="ARBA00022737"/>
    </source>
</evidence>
<dbReference type="GO" id="GO:0006355">
    <property type="term" value="P:regulation of DNA-templated transcription"/>
    <property type="evidence" value="ECO:0007669"/>
    <property type="project" value="InterPro"/>
</dbReference>
<organism evidence="9">
    <name type="scientific">Soboliphyme baturini</name>
    <dbReference type="NCBI Taxonomy" id="241478"/>
    <lineage>
        <taxon>Eukaryota</taxon>
        <taxon>Metazoa</taxon>
        <taxon>Ecdysozoa</taxon>
        <taxon>Nematoda</taxon>
        <taxon>Enoplea</taxon>
        <taxon>Dorylaimia</taxon>
        <taxon>Dioctophymatida</taxon>
        <taxon>Dioctophymatoidea</taxon>
        <taxon>Soboliphymatidae</taxon>
        <taxon>Soboliphyme</taxon>
    </lineage>
</organism>
<sequence>MESIITKAGESLPPSRSMSSGSSSGQNMGYSPGAPTVMPGSSMGAKMMTAEMLIPGSKCGLVIGKGGETIKSIQERAGVKMVMIQDGNQVSSTPKPLRIIGEMEKVEYAKRLVDEIMNSKDDRMPMYNDYGSMSGNKSTGESAVGVIIGKNGEAIRRLTQDTGAKIQFKLDFNAPERTAVITGTREQITKATELITDLVHRANGDADVFYMHVPANKTGLVIGKGGETIKQIAAESGARVELSRDPVPNDHEKVFVIKGTSQQIHHASHLIRIRVGDYGQAYPTQTSAPVANSQQPAANPAVAPAINPQTGQPDYSAQWAEYYRSLGMHEQAAIIEQQARANQQSAPAGAYNSLKLCQPYP</sequence>
<evidence type="ECO:0000313" key="9">
    <source>
        <dbReference type="WBParaSite" id="SBAD_0000139501-mRNA-1"/>
    </source>
</evidence>
<dbReference type="InterPro" id="IPR004087">
    <property type="entry name" value="KH_dom"/>
</dbReference>
<evidence type="ECO:0000313" key="7">
    <source>
        <dbReference type="EMBL" id="VDO94040.1"/>
    </source>
</evidence>
<evidence type="ECO:0000259" key="6">
    <source>
        <dbReference type="SMART" id="SM00322"/>
    </source>
</evidence>
<dbReference type="SMART" id="SM00322">
    <property type="entry name" value="KH"/>
    <property type="match status" value="3"/>
</dbReference>
<feature type="domain" description="K Homology" evidence="6">
    <location>
        <begin position="46"/>
        <end position="118"/>
    </location>
</feature>
<dbReference type="Proteomes" id="UP000270296">
    <property type="component" value="Unassembled WGS sequence"/>
</dbReference>
<keyword evidence="3" id="KW-0539">Nucleus</keyword>
<dbReference type="InterPro" id="IPR004088">
    <property type="entry name" value="KH_dom_type_1"/>
</dbReference>
<feature type="domain" description="K Homology" evidence="6">
    <location>
        <begin position="127"/>
        <end position="200"/>
    </location>
</feature>
<protein>
    <submittedName>
        <fullName evidence="9">KH domain-containing protein</fullName>
    </submittedName>
</protein>
<dbReference type="OrthoDB" id="5204190at2759"/>
<reference evidence="7 8" key="2">
    <citation type="submission" date="2018-11" db="EMBL/GenBank/DDBJ databases">
        <authorList>
            <consortium name="Pathogen Informatics"/>
        </authorList>
    </citation>
    <scope>NUCLEOTIDE SEQUENCE [LARGE SCALE GENOMIC DNA]</scope>
</reference>
<proteinExistence type="predicted"/>
<evidence type="ECO:0000256" key="4">
    <source>
        <dbReference type="PROSITE-ProRule" id="PRU00117"/>
    </source>
</evidence>
<keyword evidence="4" id="KW-0694">RNA-binding</keyword>
<dbReference type="Pfam" id="PF09005">
    <property type="entry name" value="FUBP_C"/>
    <property type="match status" value="1"/>
</dbReference>
<keyword evidence="2" id="KW-0677">Repeat</keyword>
<dbReference type="GO" id="GO:0005634">
    <property type="term" value="C:nucleus"/>
    <property type="evidence" value="ECO:0007669"/>
    <property type="project" value="UniProtKB-SubCell"/>
</dbReference>
<name>A0A183ICJ4_9BILA</name>
<reference evidence="9" key="1">
    <citation type="submission" date="2016-06" db="UniProtKB">
        <authorList>
            <consortium name="WormBaseParasite"/>
        </authorList>
    </citation>
    <scope>IDENTIFICATION</scope>
</reference>
<accession>A0A183ICJ4</accession>
<dbReference type="AlphaFoldDB" id="A0A183ICJ4"/>
<evidence type="ECO:0000256" key="3">
    <source>
        <dbReference type="ARBA" id="ARBA00023242"/>
    </source>
</evidence>
<dbReference type="Gene3D" id="3.30.1370.10">
    <property type="entry name" value="K Homology domain, type 1"/>
    <property type="match status" value="3"/>
</dbReference>
<evidence type="ECO:0000256" key="1">
    <source>
        <dbReference type="ARBA" id="ARBA00004123"/>
    </source>
</evidence>
<dbReference type="InterPro" id="IPR036612">
    <property type="entry name" value="KH_dom_type_1_sf"/>
</dbReference>
<keyword evidence="8" id="KW-1185">Reference proteome</keyword>
<dbReference type="PROSITE" id="PS50084">
    <property type="entry name" value="KH_TYPE_1"/>
    <property type="match status" value="3"/>
</dbReference>
<dbReference type="WBParaSite" id="SBAD_0000139501-mRNA-1">
    <property type="protein sequence ID" value="SBAD_0000139501-mRNA-1"/>
    <property type="gene ID" value="SBAD_0000139501"/>
</dbReference>